<proteinExistence type="predicted"/>
<dbReference type="InterPro" id="IPR000305">
    <property type="entry name" value="GIY-YIG_endonuc"/>
</dbReference>
<sequence>RNGPKTQKDPLLTNCNKNVIYKIDCNDCDASYVGQTCRQLGTRISEHRNDIKKKNTNQTVVTMHRNNHDFKWQNVKISDIERNYNKRLISKIINIKRQTNGINLNKDTELLCTSYFCFLTDG</sequence>
<dbReference type="EMBL" id="KQ981158">
    <property type="protein sequence ID" value="KYN08834.1"/>
    <property type="molecule type" value="Genomic_DNA"/>
</dbReference>
<dbReference type="InterPro" id="IPR035901">
    <property type="entry name" value="GIY-YIG_endonuc_sf"/>
</dbReference>
<evidence type="ECO:0000313" key="3">
    <source>
        <dbReference type="Proteomes" id="UP000078492"/>
    </source>
</evidence>
<dbReference type="AlphaFoldDB" id="A0A151IQV5"/>
<evidence type="ECO:0000313" key="2">
    <source>
        <dbReference type="EMBL" id="KYN08834.1"/>
    </source>
</evidence>
<organism evidence="2 3">
    <name type="scientific">Trachymyrmex cornetzi</name>
    <dbReference type="NCBI Taxonomy" id="471704"/>
    <lineage>
        <taxon>Eukaryota</taxon>
        <taxon>Metazoa</taxon>
        <taxon>Ecdysozoa</taxon>
        <taxon>Arthropoda</taxon>
        <taxon>Hexapoda</taxon>
        <taxon>Insecta</taxon>
        <taxon>Pterygota</taxon>
        <taxon>Neoptera</taxon>
        <taxon>Endopterygota</taxon>
        <taxon>Hymenoptera</taxon>
        <taxon>Apocrita</taxon>
        <taxon>Aculeata</taxon>
        <taxon>Formicoidea</taxon>
        <taxon>Formicidae</taxon>
        <taxon>Myrmicinae</taxon>
        <taxon>Trachymyrmex</taxon>
    </lineage>
</organism>
<dbReference type="Gene3D" id="3.40.1440.10">
    <property type="entry name" value="GIY-YIG endonuclease"/>
    <property type="match status" value="1"/>
</dbReference>
<feature type="domain" description="GIY-YIG" evidence="1">
    <location>
        <begin position="18"/>
        <end position="71"/>
    </location>
</feature>
<gene>
    <name evidence="2" type="ORF">ALC57_19055</name>
</gene>
<evidence type="ECO:0000259" key="1">
    <source>
        <dbReference type="Pfam" id="PF01541"/>
    </source>
</evidence>
<protein>
    <recommendedName>
        <fullName evidence="1">GIY-YIG domain-containing protein</fullName>
    </recommendedName>
</protein>
<dbReference type="Proteomes" id="UP000078492">
    <property type="component" value="Unassembled WGS sequence"/>
</dbReference>
<dbReference type="Pfam" id="PF01541">
    <property type="entry name" value="GIY-YIG"/>
    <property type="match status" value="1"/>
</dbReference>
<reference evidence="2 3" key="1">
    <citation type="submission" date="2015-09" db="EMBL/GenBank/DDBJ databases">
        <title>Trachymyrmex cornetzi WGS genome.</title>
        <authorList>
            <person name="Nygaard S."/>
            <person name="Hu H."/>
            <person name="Boomsma J."/>
            <person name="Zhang G."/>
        </authorList>
    </citation>
    <scope>NUCLEOTIDE SEQUENCE [LARGE SCALE GENOMIC DNA]</scope>
    <source>
        <strain evidence="2">Tcor2-1</strain>
        <tissue evidence="2">Whole body</tissue>
    </source>
</reference>
<name>A0A151IQV5_9HYME</name>
<dbReference type="CDD" id="cd10442">
    <property type="entry name" value="GIY-YIG_PLEs"/>
    <property type="match status" value="1"/>
</dbReference>
<accession>A0A151IQV5</accession>
<keyword evidence="3" id="KW-1185">Reference proteome</keyword>
<feature type="non-terminal residue" evidence="2">
    <location>
        <position position="1"/>
    </location>
</feature>